<dbReference type="EMBL" id="CP022415">
    <property type="protein sequence ID" value="ASM70971.1"/>
    <property type="molecule type" value="Genomic_DNA"/>
</dbReference>
<sequence>MGVFDGKADTSLSLHIFVAEKGDYYRITDGLPHNEY</sequence>
<reference evidence="1 2" key="1">
    <citation type="submission" date="2017-07" db="EMBL/GenBank/DDBJ databases">
        <title>Genome Sequence of Sulfitobacter pseudonitzschiae Strain SMR1 Isolated from a culture of the Diatom Skeletonema marinoi.</title>
        <authorList>
            <person name="Topel M."/>
            <person name="Pinder M.I.M."/>
            <person name="Johansson O.N."/>
            <person name="Kourtchenko O."/>
            <person name="Godhe A."/>
            <person name="Clarke A.K."/>
        </authorList>
    </citation>
    <scope>NUCLEOTIDE SEQUENCE [LARGE SCALE GENOMIC DNA]</scope>
    <source>
        <strain evidence="1 2">SMR1</strain>
    </source>
</reference>
<dbReference type="Proteomes" id="UP000199754">
    <property type="component" value="Chromosome"/>
</dbReference>
<gene>
    <name evidence="1" type="ORF">SULPSESMR1_00132</name>
</gene>
<accession>A0A221JW45</accession>
<evidence type="ECO:0000313" key="1">
    <source>
        <dbReference type="EMBL" id="ASM70971.1"/>
    </source>
</evidence>
<dbReference type="AlphaFoldDB" id="A0A221JW45"/>
<organism evidence="1 2">
    <name type="scientific">Pseudosulfitobacter pseudonitzschiae</name>
    <dbReference type="NCBI Taxonomy" id="1402135"/>
    <lineage>
        <taxon>Bacteria</taxon>
        <taxon>Pseudomonadati</taxon>
        <taxon>Pseudomonadota</taxon>
        <taxon>Alphaproteobacteria</taxon>
        <taxon>Rhodobacterales</taxon>
        <taxon>Roseobacteraceae</taxon>
        <taxon>Pseudosulfitobacter</taxon>
    </lineage>
</organism>
<proteinExistence type="predicted"/>
<protein>
    <submittedName>
        <fullName evidence="1">Aldehyde-activating protein</fullName>
    </submittedName>
</protein>
<evidence type="ECO:0000313" key="2">
    <source>
        <dbReference type="Proteomes" id="UP000199754"/>
    </source>
</evidence>
<dbReference type="KEGG" id="spse:SULPSESMR1_00132"/>
<keyword evidence="2" id="KW-1185">Reference proteome</keyword>
<name>A0A221JW45_9RHOB</name>